<reference evidence="2" key="1">
    <citation type="submission" date="2019-10" db="EMBL/GenBank/DDBJ databases">
        <title>The sequence and de novo assembly of the wild yak genome.</title>
        <authorList>
            <person name="Liu Y."/>
        </authorList>
    </citation>
    <scope>NUCLEOTIDE SEQUENCE [LARGE SCALE GENOMIC DNA]</scope>
    <source>
        <strain evidence="2">WY2019</strain>
    </source>
</reference>
<feature type="region of interest" description="Disordered" evidence="1">
    <location>
        <begin position="1"/>
        <end position="115"/>
    </location>
</feature>
<sequence>MMLRRGPWPWRARLLPTPGTQGRAHPRPPMPQVSPSPGRGRRPKNFAWGKFGGRESPAEGHSLRFAGPSTRLRAREDPPASGRPGCGRGPGVHNRSHPREPRAAGTCAGASPRLSWDAGTVRLRPGGGGQHRYPGRQFVRV</sequence>
<dbReference type="AlphaFoldDB" id="A0A6B0QUU8"/>
<dbReference type="EMBL" id="VBQZ03000008">
    <property type="protein sequence ID" value="MXQ81579.1"/>
    <property type="molecule type" value="Genomic_DNA"/>
</dbReference>
<comment type="caution">
    <text evidence="2">The sequence shown here is derived from an EMBL/GenBank/DDBJ whole genome shotgun (WGS) entry which is preliminary data.</text>
</comment>
<name>A0A6B0QUU8_9CETA</name>
<feature type="compositionally biased region" description="Basic and acidic residues" evidence="1">
    <location>
        <begin position="52"/>
        <end position="62"/>
    </location>
</feature>
<evidence type="ECO:0000313" key="3">
    <source>
        <dbReference type="Proteomes" id="UP000322234"/>
    </source>
</evidence>
<proteinExistence type="predicted"/>
<keyword evidence="3" id="KW-1185">Reference proteome</keyword>
<dbReference type="Proteomes" id="UP000322234">
    <property type="component" value="Unassembled WGS sequence"/>
</dbReference>
<gene>
    <name evidence="2" type="ORF">E5288_WYG012023</name>
</gene>
<evidence type="ECO:0000313" key="2">
    <source>
        <dbReference type="EMBL" id="MXQ81579.1"/>
    </source>
</evidence>
<evidence type="ECO:0000256" key="1">
    <source>
        <dbReference type="SAM" id="MobiDB-lite"/>
    </source>
</evidence>
<accession>A0A6B0QUU8</accession>
<protein>
    <submittedName>
        <fullName evidence="2">Uncharacterized protein</fullName>
    </submittedName>
</protein>
<organism evidence="2 3">
    <name type="scientific">Bos mutus</name>
    <name type="common">wild yak</name>
    <dbReference type="NCBI Taxonomy" id="72004"/>
    <lineage>
        <taxon>Eukaryota</taxon>
        <taxon>Metazoa</taxon>
        <taxon>Chordata</taxon>
        <taxon>Craniata</taxon>
        <taxon>Vertebrata</taxon>
        <taxon>Euteleostomi</taxon>
        <taxon>Mammalia</taxon>
        <taxon>Eutheria</taxon>
        <taxon>Laurasiatheria</taxon>
        <taxon>Artiodactyla</taxon>
        <taxon>Ruminantia</taxon>
        <taxon>Pecora</taxon>
        <taxon>Bovidae</taxon>
        <taxon>Bovinae</taxon>
        <taxon>Bos</taxon>
    </lineage>
</organism>